<evidence type="ECO:0000313" key="1">
    <source>
        <dbReference type="EMBL" id="MDV2888229.1"/>
    </source>
</evidence>
<sequence length="82" mass="9574">DRNAYDRYWFNGYADDGEFYFGIGMAIYPNLRIMDCGFSIVRDGEQHAFHASRRAPNDPSETQVGPFRIEIVEPMKRIRLVI</sequence>
<comment type="caution">
    <text evidence="1">The sequence shown here is derived from an EMBL/GenBank/DDBJ whole genome shotgun (WGS) entry which is preliminary data.</text>
</comment>
<evidence type="ECO:0000313" key="2">
    <source>
        <dbReference type="Proteomes" id="UP001285636"/>
    </source>
</evidence>
<dbReference type="Proteomes" id="UP001285636">
    <property type="component" value="Unassembled WGS sequence"/>
</dbReference>
<feature type="non-terminal residue" evidence="1">
    <location>
        <position position="82"/>
    </location>
</feature>
<name>A0AAJ2NT19_ALKPS</name>
<protein>
    <submittedName>
        <fullName evidence="1">Uncharacterized protein</fullName>
    </submittedName>
</protein>
<reference evidence="1" key="1">
    <citation type="submission" date="2023-10" db="EMBL/GenBank/DDBJ databases">
        <title>Screening of Alkalihalophilus pseudofirmusBZ-TG-HK211 and Its Alleviation of Salt Stress on Rapeseed Growth.</title>
        <authorList>
            <person name="Zhao B."/>
            <person name="Guo T."/>
        </authorList>
    </citation>
    <scope>NUCLEOTIDE SEQUENCE</scope>
    <source>
        <strain evidence="1">BZ-TG-HK211</strain>
    </source>
</reference>
<dbReference type="AlphaFoldDB" id="A0AAJ2NT19"/>
<organism evidence="1 2">
    <name type="scientific">Alkalihalophilus pseudofirmus</name>
    <name type="common">Bacillus pseudofirmus</name>
    <dbReference type="NCBI Taxonomy" id="79885"/>
    <lineage>
        <taxon>Bacteria</taxon>
        <taxon>Bacillati</taxon>
        <taxon>Bacillota</taxon>
        <taxon>Bacilli</taxon>
        <taxon>Bacillales</taxon>
        <taxon>Bacillaceae</taxon>
        <taxon>Alkalihalophilus</taxon>
    </lineage>
</organism>
<proteinExistence type="predicted"/>
<gene>
    <name evidence="1" type="ORF">RYX45_24010</name>
</gene>
<dbReference type="RefSeq" id="WP_323468211.1">
    <property type="nucleotide sequence ID" value="NZ_JAWJAY010001127.1"/>
</dbReference>
<dbReference type="EMBL" id="JAWJAY010001127">
    <property type="protein sequence ID" value="MDV2888229.1"/>
    <property type="molecule type" value="Genomic_DNA"/>
</dbReference>
<feature type="non-terminal residue" evidence="1">
    <location>
        <position position="1"/>
    </location>
</feature>
<accession>A0AAJ2NT19</accession>